<dbReference type="AlphaFoldDB" id="B6WXY8"/>
<sequence>MIPIQLAGFLDLFSQKSSKSLPGRQIYFFFKLLLLSQLARKMVTVQGNMAAFAVMLLFSQHTRSSSG</sequence>
<reference evidence="1 2" key="2">
    <citation type="submission" date="2008-10" db="EMBL/GenBank/DDBJ databases">
        <authorList>
            <person name="Fulton L."/>
            <person name="Clifton S."/>
            <person name="Fulton B."/>
            <person name="Xu J."/>
            <person name="Minx P."/>
            <person name="Pepin K.H."/>
            <person name="Johnson M."/>
            <person name="Bhonagiri V."/>
            <person name="Nash W.E."/>
            <person name="Mardis E.R."/>
            <person name="Wilson R.K."/>
        </authorList>
    </citation>
    <scope>NUCLEOTIDE SEQUENCE [LARGE SCALE GENOMIC DNA]</scope>
    <source>
        <strain evidence="1 2">ATCC 29098</strain>
    </source>
</reference>
<organism evidence="1 2">
    <name type="scientific">Desulfovibrio piger ATCC 29098</name>
    <dbReference type="NCBI Taxonomy" id="411464"/>
    <lineage>
        <taxon>Bacteria</taxon>
        <taxon>Pseudomonadati</taxon>
        <taxon>Thermodesulfobacteriota</taxon>
        <taxon>Desulfovibrionia</taxon>
        <taxon>Desulfovibrionales</taxon>
        <taxon>Desulfovibrionaceae</taxon>
        <taxon>Desulfovibrio</taxon>
    </lineage>
</organism>
<comment type="caution">
    <text evidence="1">The sequence shown here is derived from an EMBL/GenBank/DDBJ whole genome shotgun (WGS) entry which is preliminary data.</text>
</comment>
<name>B6WXY8_9BACT</name>
<reference evidence="1 2" key="1">
    <citation type="submission" date="2008-10" db="EMBL/GenBank/DDBJ databases">
        <title>Draft genome sequence of Desulvovibrio piger (ATCC 29098).</title>
        <authorList>
            <person name="Sudarsanam P."/>
            <person name="Ley R."/>
            <person name="Guruge J."/>
            <person name="Turnbaugh P.J."/>
            <person name="Mahowald M."/>
            <person name="Liep D."/>
            <person name="Gordon J."/>
        </authorList>
    </citation>
    <scope>NUCLEOTIDE SEQUENCE [LARGE SCALE GENOMIC DNA]</scope>
    <source>
        <strain evidence="1 2">ATCC 29098</strain>
    </source>
</reference>
<dbReference type="EMBL" id="ABXU01000085">
    <property type="protein sequence ID" value="EEB32155.1"/>
    <property type="molecule type" value="Genomic_DNA"/>
</dbReference>
<protein>
    <submittedName>
        <fullName evidence="1">Uncharacterized protein</fullName>
    </submittedName>
</protein>
<dbReference type="Proteomes" id="UP000003676">
    <property type="component" value="Unassembled WGS sequence"/>
</dbReference>
<dbReference type="HOGENOM" id="CLU_2805493_0_0_7"/>
<evidence type="ECO:0000313" key="1">
    <source>
        <dbReference type="EMBL" id="EEB32155.1"/>
    </source>
</evidence>
<evidence type="ECO:0000313" key="2">
    <source>
        <dbReference type="Proteomes" id="UP000003676"/>
    </source>
</evidence>
<accession>B6WXY8</accession>
<gene>
    <name evidence="1" type="ORF">DESPIG_02968</name>
</gene>
<proteinExistence type="predicted"/>